<keyword evidence="2" id="KW-1185">Reference proteome</keyword>
<gene>
    <name evidence="1" type="ORF">LV85_01624</name>
</gene>
<proteinExistence type="predicted"/>
<protein>
    <submittedName>
        <fullName evidence="1">Uncharacterized protein</fullName>
    </submittedName>
</protein>
<organism evidence="1 2">
    <name type="scientific">Algoriphagus chordae</name>
    <dbReference type="NCBI Taxonomy" id="237019"/>
    <lineage>
        <taxon>Bacteria</taxon>
        <taxon>Pseudomonadati</taxon>
        <taxon>Bacteroidota</taxon>
        <taxon>Cytophagia</taxon>
        <taxon>Cytophagales</taxon>
        <taxon>Cyclobacteriaceae</taxon>
        <taxon>Algoriphagus</taxon>
    </lineage>
</organism>
<comment type="caution">
    <text evidence="1">The sequence shown here is derived from an EMBL/GenBank/DDBJ whole genome shotgun (WGS) entry which is preliminary data.</text>
</comment>
<reference evidence="1 2" key="1">
    <citation type="submission" date="2018-06" db="EMBL/GenBank/DDBJ databases">
        <title>Genomic Encyclopedia of Archaeal and Bacterial Type Strains, Phase II (KMG-II): from individual species to whole genera.</title>
        <authorList>
            <person name="Goeker M."/>
        </authorList>
    </citation>
    <scope>NUCLEOTIDE SEQUENCE [LARGE SCALE GENOMIC DNA]</scope>
    <source>
        <strain evidence="1 2">DSM 19830</strain>
    </source>
</reference>
<evidence type="ECO:0000313" key="1">
    <source>
        <dbReference type="EMBL" id="PZX53208.1"/>
    </source>
</evidence>
<name>A0A2W7QXF3_9BACT</name>
<dbReference type="Proteomes" id="UP000248882">
    <property type="component" value="Unassembled WGS sequence"/>
</dbReference>
<dbReference type="EMBL" id="QKZT01000006">
    <property type="protein sequence ID" value="PZX53208.1"/>
    <property type="molecule type" value="Genomic_DNA"/>
</dbReference>
<sequence length="215" mass="24832">MYLMAKDLQSREVFFFKFNLSTQEVTELPAIYDEELLKKHQFQVSGNGIIQVKNNLPYVNVIGDSILMSYVFSNDLIVYNTKTNSSTNLDYPTYNFPSEKINHPKPIRAEASKEAGKTSYLWDYDVSYSIIDTLPSGDGYFRMIKGPQEKGQKQDYEMYIEVFDLALKKLGEINLSEIQPDVGKLFFIYKGGIFIKGKTQEKENTLNYYVLKIDL</sequence>
<evidence type="ECO:0000313" key="2">
    <source>
        <dbReference type="Proteomes" id="UP000248882"/>
    </source>
</evidence>
<dbReference type="AlphaFoldDB" id="A0A2W7QXF3"/>
<accession>A0A2W7QXF3</accession>